<protein>
    <submittedName>
        <fullName evidence="1">Putative secreted protein</fullName>
    </submittedName>
</protein>
<reference evidence="1" key="1">
    <citation type="submission" date="2018-01" db="EMBL/GenBank/DDBJ databases">
        <title>An insight into the sialome of Amazonian anophelines.</title>
        <authorList>
            <person name="Ribeiro J.M."/>
            <person name="Scarpassa V."/>
            <person name="Calvo E."/>
        </authorList>
    </citation>
    <scope>NUCLEOTIDE SEQUENCE</scope>
</reference>
<organism evidence="1">
    <name type="scientific">Anopheles darlingi</name>
    <name type="common">Mosquito</name>
    <dbReference type="NCBI Taxonomy" id="43151"/>
    <lineage>
        <taxon>Eukaryota</taxon>
        <taxon>Metazoa</taxon>
        <taxon>Ecdysozoa</taxon>
        <taxon>Arthropoda</taxon>
        <taxon>Hexapoda</taxon>
        <taxon>Insecta</taxon>
        <taxon>Pterygota</taxon>
        <taxon>Neoptera</taxon>
        <taxon>Endopterygota</taxon>
        <taxon>Diptera</taxon>
        <taxon>Nematocera</taxon>
        <taxon>Culicoidea</taxon>
        <taxon>Culicidae</taxon>
        <taxon>Anophelinae</taxon>
        <taxon>Anopheles</taxon>
    </lineage>
</organism>
<evidence type="ECO:0000313" key="1">
    <source>
        <dbReference type="EMBL" id="MBW74107.1"/>
    </source>
</evidence>
<accession>A0A2M4D998</accession>
<name>A0A2M4D998_ANODA</name>
<sequence length="67" mass="6926">MLEVRLASLPSVCTVVSALRSGSPSSSHTIFAAGKDPQASHLIGTGRPAVSSSFADTIFTRSGFRCT</sequence>
<dbReference type="EMBL" id="GGFL01009929">
    <property type="protein sequence ID" value="MBW74107.1"/>
    <property type="molecule type" value="Transcribed_RNA"/>
</dbReference>
<proteinExistence type="predicted"/>
<dbReference type="AlphaFoldDB" id="A0A2M4D998"/>